<dbReference type="EMBL" id="LGAA01000003">
    <property type="protein sequence ID" value="KPD04170.1"/>
    <property type="molecule type" value="Genomic_DNA"/>
</dbReference>
<comment type="caution">
    <text evidence="2">The sequence shown here is derived from an EMBL/GenBank/DDBJ whole genome shotgun (WGS) entry which is preliminary data.</text>
</comment>
<dbReference type="SUPFAM" id="SSF49401">
    <property type="entry name" value="Bacterial adhesins"/>
    <property type="match status" value="1"/>
</dbReference>
<dbReference type="PANTHER" id="PTHR33420:SF5">
    <property type="entry name" value="FIMBRIAL SUBUNIT"/>
    <property type="match status" value="1"/>
</dbReference>
<dbReference type="RefSeq" id="WP_248842475.1">
    <property type="nucleotide sequence ID" value="NZ_CAWMUS010000003.1"/>
</dbReference>
<sequence>MKKLPISLFFIMLFFSPKYLFADSSMLKGDVNFRGSIVSLPCKISLSSLDQNIDLGPISLNFFQQIGDRSPAKKIRLKFDDCIFPSYLRNDREPVVRLMFIAEPTKSTDPNLFGGQSLLDGFGIRLLDEKGHEIPNGEFRNYPVKFDHNQQIILYSMLESYLPKNELTLGNIRSQIRLNIDYL</sequence>
<proteinExistence type="predicted"/>
<dbReference type="Proteomes" id="UP000053226">
    <property type="component" value="Unassembled WGS sequence"/>
</dbReference>
<evidence type="ECO:0000259" key="1">
    <source>
        <dbReference type="Pfam" id="PF00419"/>
    </source>
</evidence>
<dbReference type="PANTHER" id="PTHR33420">
    <property type="entry name" value="FIMBRIAL SUBUNIT ELFA-RELATED"/>
    <property type="match status" value="1"/>
</dbReference>
<protein>
    <recommendedName>
        <fullName evidence="1">Fimbrial-type adhesion domain-containing protein</fullName>
    </recommendedName>
</protein>
<dbReference type="InterPro" id="IPR000259">
    <property type="entry name" value="Adhesion_dom_fimbrial"/>
</dbReference>
<name>A0A0N0IBW9_9GAMM</name>
<dbReference type="InterPro" id="IPR036937">
    <property type="entry name" value="Adhesion_dom_fimbrial_sf"/>
</dbReference>
<evidence type="ECO:0000313" key="3">
    <source>
        <dbReference type="Proteomes" id="UP000053226"/>
    </source>
</evidence>
<dbReference type="GO" id="GO:0009289">
    <property type="term" value="C:pilus"/>
    <property type="evidence" value="ECO:0007669"/>
    <property type="project" value="InterPro"/>
</dbReference>
<dbReference type="InterPro" id="IPR050263">
    <property type="entry name" value="Bact_Fimbrial_Adh_Pro"/>
</dbReference>
<dbReference type="GO" id="GO:0043709">
    <property type="term" value="P:cell adhesion involved in single-species biofilm formation"/>
    <property type="evidence" value="ECO:0007669"/>
    <property type="project" value="TreeGrafter"/>
</dbReference>
<keyword evidence="3" id="KW-1185">Reference proteome</keyword>
<reference evidence="2 3" key="1">
    <citation type="submission" date="2015-07" db="EMBL/GenBank/DDBJ databases">
        <title>ATOL: Assembling a taxonomically balanced genome-scale reconstruction of the evolutionary history of the Enterobacteriaceae.</title>
        <authorList>
            <person name="Plunkett G.III."/>
            <person name="Neeno-Eckwall E.C."/>
            <person name="Glasner J.D."/>
            <person name="Perna N.T."/>
        </authorList>
    </citation>
    <scope>NUCLEOTIDE SEQUENCE [LARGE SCALE GENOMIC DNA]</scope>
    <source>
        <strain evidence="2 3">ATCC 35017</strain>
    </source>
</reference>
<accession>A0A0N0IBW9</accession>
<feature type="domain" description="Fimbrial-type adhesion" evidence="1">
    <location>
        <begin position="32"/>
        <end position="182"/>
    </location>
</feature>
<organism evidence="2 3">
    <name type="scientific">Moellerella wisconsensis ATCC 35017</name>
    <dbReference type="NCBI Taxonomy" id="1354267"/>
    <lineage>
        <taxon>Bacteria</taxon>
        <taxon>Pseudomonadati</taxon>
        <taxon>Pseudomonadota</taxon>
        <taxon>Gammaproteobacteria</taxon>
        <taxon>Enterobacterales</taxon>
        <taxon>Morganellaceae</taxon>
        <taxon>Moellerella</taxon>
    </lineage>
</organism>
<dbReference type="Gene3D" id="2.60.40.1090">
    <property type="entry name" value="Fimbrial-type adhesion domain"/>
    <property type="match status" value="1"/>
</dbReference>
<dbReference type="Pfam" id="PF00419">
    <property type="entry name" value="Fimbrial"/>
    <property type="match status" value="1"/>
</dbReference>
<gene>
    <name evidence="2" type="ORF">M992_0277</name>
</gene>
<dbReference type="InterPro" id="IPR008966">
    <property type="entry name" value="Adhesion_dom_sf"/>
</dbReference>
<dbReference type="AlphaFoldDB" id="A0A0N0IBW9"/>
<evidence type="ECO:0000313" key="2">
    <source>
        <dbReference type="EMBL" id="KPD04170.1"/>
    </source>
</evidence>